<keyword evidence="1" id="KW-0547">Nucleotide-binding</keyword>
<accession>A0ABS1VEA8</accession>
<evidence type="ECO:0000313" key="5">
    <source>
        <dbReference type="Proteomes" id="UP000606490"/>
    </source>
</evidence>
<organism evidence="4 5">
    <name type="scientific">Belnapia mucosa</name>
    <dbReference type="NCBI Taxonomy" id="2804532"/>
    <lineage>
        <taxon>Bacteria</taxon>
        <taxon>Pseudomonadati</taxon>
        <taxon>Pseudomonadota</taxon>
        <taxon>Alphaproteobacteria</taxon>
        <taxon>Acetobacterales</taxon>
        <taxon>Roseomonadaceae</taxon>
        <taxon>Belnapia</taxon>
    </lineage>
</organism>
<dbReference type="InterPro" id="IPR015191">
    <property type="entry name" value="SelB_WHD4"/>
</dbReference>
<feature type="domain" description="Tr-type G" evidence="3">
    <location>
        <begin position="1"/>
        <end position="173"/>
    </location>
</feature>
<evidence type="ECO:0000256" key="1">
    <source>
        <dbReference type="ARBA" id="ARBA00022741"/>
    </source>
</evidence>
<dbReference type="PANTHER" id="PTHR43721">
    <property type="entry name" value="ELONGATION FACTOR TU-RELATED"/>
    <property type="match status" value="1"/>
</dbReference>
<evidence type="ECO:0000259" key="3">
    <source>
        <dbReference type="PROSITE" id="PS51722"/>
    </source>
</evidence>
<dbReference type="InterPro" id="IPR009001">
    <property type="entry name" value="Transl_elong_EF1A/Init_IF2_C"/>
</dbReference>
<dbReference type="InterPro" id="IPR000795">
    <property type="entry name" value="T_Tr_GTP-bd_dom"/>
</dbReference>
<dbReference type="SUPFAM" id="SSF46785">
    <property type="entry name" value="Winged helix' DNA-binding domain"/>
    <property type="match status" value="2"/>
</dbReference>
<dbReference type="InterPro" id="IPR027417">
    <property type="entry name" value="P-loop_NTPase"/>
</dbReference>
<keyword evidence="5" id="KW-1185">Reference proteome</keyword>
<dbReference type="Gene3D" id="1.10.10.2770">
    <property type="match status" value="1"/>
</dbReference>
<dbReference type="InterPro" id="IPR009000">
    <property type="entry name" value="Transl_B-barrel_sf"/>
</dbReference>
<name>A0ABS1VEA8_9PROT</name>
<sequence length="633" mass="65765">MTALAVGVMGHVDHGKTALVRALTGTETDRLPEERARGISIALGFALLRAEGAEIDLIDMPGHERFLRTMVAGAAGIGAALVVVSALEGPRAQTREHLEIAGLLGLRHAVIALSFCDRAGPEAIRAAGAEAAALAEAAGFLPPAVIPTSAVTGLGGASLAEALLALARRVPPPADTGLAQLPVDRAFALPGIGPVVTGTLRRGRLAVGEEVELQPGGLRARVRGLQMHGRSVPAAPPGRRLAVALRGVELGELRRGLVLASPGVIRPGEWLDARLSLLPSAPGPLADGAGLRLLSGTTEVAARLRLPDGGALAPGATALVQLRCEPPLPAMAGDGFILRIASPALSIGGGTILDPGATRRHRTNRAAWPRLEAAAAGDWAAATALLLREAAATPRALVPRLGHPAARLRAWALAAGARELPDGSLLHPERWDALRVALREALDAFHAAHPLEAGMRPEGLPPGLTEPVLAALLAEGAAERVGALFRTPGFDPARAMAGDARKMALGLAALFRRAGLQPPDPAELAGGDPRRQAALRFLVGRGILVRTVDAVQRRTILFHREAVEAAKRRLAEGLARPGGFTAGEAGALLGISRKYGIPLLEHLDAIRFTRRQGDRRFLDRDARPAAPATELAR</sequence>
<proteinExistence type="predicted"/>
<dbReference type="SUPFAM" id="SSF50465">
    <property type="entry name" value="EF-Tu/eEF-1alpha/eIF2-gamma C-terminal domain"/>
    <property type="match status" value="1"/>
</dbReference>
<dbReference type="InterPro" id="IPR036390">
    <property type="entry name" value="WH_DNA-bd_sf"/>
</dbReference>
<dbReference type="Pfam" id="PF00009">
    <property type="entry name" value="GTP_EFTU"/>
    <property type="match status" value="1"/>
</dbReference>
<dbReference type="Gene3D" id="1.10.10.10">
    <property type="entry name" value="Winged helix-like DNA-binding domain superfamily/Winged helix DNA-binding domain"/>
    <property type="match status" value="1"/>
</dbReference>
<protein>
    <submittedName>
        <fullName evidence="4">SelB C-terminal domain-containing protein</fullName>
    </submittedName>
</protein>
<reference evidence="4 5" key="1">
    <citation type="submission" date="2021-01" db="EMBL/GenBank/DDBJ databases">
        <title>Belnapia mucosa sp. nov. and Belnapia arida sp. nov., isolated from the Tabernas Desert (Almeria, Spain).</title>
        <authorList>
            <person name="Molina-Menor E."/>
            <person name="Vidal-Verdu A."/>
            <person name="Calonge A."/>
            <person name="Satari L."/>
            <person name="Pereto Magraner J."/>
            <person name="Porcar Miralles M."/>
        </authorList>
    </citation>
    <scope>NUCLEOTIDE SEQUENCE [LARGE SCALE GENOMIC DNA]</scope>
    <source>
        <strain evidence="4 5">T6</strain>
    </source>
</reference>
<dbReference type="InterPro" id="IPR057335">
    <property type="entry name" value="Beta-barrel_SelB"/>
</dbReference>
<dbReference type="Proteomes" id="UP000606490">
    <property type="component" value="Unassembled WGS sequence"/>
</dbReference>
<dbReference type="Pfam" id="PF09107">
    <property type="entry name" value="WHD_3rd_SelB"/>
    <property type="match status" value="1"/>
</dbReference>
<dbReference type="InterPro" id="IPR036388">
    <property type="entry name" value="WH-like_DNA-bd_sf"/>
</dbReference>
<dbReference type="SUPFAM" id="SSF50447">
    <property type="entry name" value="Translation proteins"/>
    <property type="match status" value="1"/>
</dbReference>
<gene>
    <name evidence="4" type="ORF">JMJ55_25720</name>
</gene>
<dbReference type="RefSeq" id="WP_202828480.1">
    <property type="nucleotide sequence ID" value="NZ_JAEUXJ010000018.1"/>
</dbReference>
<evidence type="ECO:0000313" key="4">
    <source>
        <dbReference type="EMBL" id="MBL6458738.1"/>
    </source>
</evidence>
<dbReference type="PROSITE" id="PS00301">
    <property type="entry name" value="G_TR_1"/>
    <property type="match status" value="1"/>
</dbReference>
<comment type="caution">
    <text evidence="4">The sequence shown here is derived from an EMBL/GenBank/DDBJ whole genome shotgun (WGS) entry which is preliminary data.</text>
</comment>
<dbReference type="PANTHER" id="PTHR43721:SF11">
    <property type="entry name" value="SELENOCYSTEINE-SPECIFIC ELONGATION FACTOR"/>
    <property type="match status" value="1"/>
</dbReference>
<dbReference type="InterPro" id="IPR050055">
    <property type="entry name" value="EF-Tu_GTPase"/>
</dbReference>
<dbReference type="Gene3D" id="3.40.50.300">
    <property type="entry name" value="P-loop containing nucleotide triphosphate hydrolases"/>
    <property type="match status" value="1"/>
</dbReference>
<evidence type="ECO:0000256" key="2">
    <source>
        <dbReference type="ARBA" id="ARBA00023134"/>
    </source>
</evidence>
<dbReference type="PROSITE" id="PS51722">
    <property type="entry name" value="G_TR_2"/>
    <property type="match status" value="1"/>
</dbReference>
<dbReference type="Gene3D" id="2.40.30.10">
    <property type="entry name" value="Translation factors"/>
    <property type="match status" value="1"/>
</dbReference>
<dbReference type="EMBL" id="JAEUXJ010000018">
    <property type="protein sequence ID" value="MBL6458738.1"/>
    <property type="molecule type" value="Genomic_DNA"/>
</dbReference>
<keyword evidence="2" id="KW-0342">GTP-binding</keyword>
<dbReference type="CDD" id="cd15491">
    <property type="entry name" value="selB_III"/>
    <property type="match status" value="1"/>
</dbReference>
<dbReference type="InterPro" id="IPR031157">
    <property type="entry name" value="G_TR_CS"/>
</dbReference>
<dbReference type="Pfam" id="PF25461">
    <property type="entry name" value="Beta-barrel_SelB"/>
    <property type="match status" value="1"/>
</dbReference>
<dbReference type="SUPFAM" id="SSF52540">
    <property type="entry name" value="P-loop containing nucleoside triphosphate hydrolases"/>
    <property type="match status" value="1"/>
</dbReference>